<evidence type="ECO:0000313" key="2">
    <source>
        <dbReference type="Proteomes" id="UP000185285"/>
    </source>
</evidence>
<sequence length="389" mass="42046">MPLFTPELEFTDDYPTIEPSLRLDFANARALDPRITFTRASVGTYVGANGLIKTAGENEPRFDHDPATGESLGLLIEESRTNFFENSETVGGTATGDFFRGKEIHNKTVNINGFYFGSQFQNYNIQAGDKYFLTGFIRAGSQTGSITIRWIDGFNGPIPAVNNFTYTPTTDGEFVSFEFTFTAGVNITMNIALSGTFGDDADFAIMQFEKGSFPTSYIPTSGSTVTRGQEKALISGESFNSFFNPTEGFVMGTYKLNGINTGSNWQTLVTMDDNTANNRLWIYARGGGDSTQWIGSSGGTTQFAPGLGATATAGVERTIGGAYALNDAIGVYGGTLTANDTTVVLPVGVDRMGIGFRDDNDSGFINGTIKKLIYYPKRLTNAQLQTLTQ</sequence>
<evidence type="ECO:0008006" key="3">
    <source>
        <dbReference type="Google" id="ProtNLM"/>
    </source>
</evidence>
<organism evidence="1 2">
    <name type="scientific">Synechococcus phage ACG-2014j</name>
    <dbReference type="NCBI Taxonomy" id="1493514"/>
    <lineage>
        <taxon>Viruses</taxon>
        <taxon>Duplodnaviria</taxon>
        <taxon>Heunggongvirae</taxon>
        <taxon>Uroviricota</taxon>
        <taxon>Caudoviricetes</taxon>
        <taxon>Pantevenvirales</taxon>
        <taxon>Kyanoviridae</taxon>
        <taxon>Potamoivirus</taxon>
        <taxon>Potamoivirus tusconj</taxon>
    </lineage>
</organism>
<accession>A0A0E3HGL3</accession>
<name>A0A0E3HGL3_9CAUD</name>
<evidence type="ECO:0000313" key="1">
    <source>
        <dbReference type="EMBL" id="AIX28528.1"/>
    </source>
</evidence>
<dbReference type="Gene3D" id="2.60.120.260">
    <property type="entry name" value="Galactose-binding domain-like"/>
    <property type="match status" value="1"/>
</dbReference>
<protein>
    <recommendedName>
        <fullName evidence="3">CBM-cenC domain-containing protein</fullName>
    </recommendedName>
</protein>
<dbReference type="EMBL" id="KJ019089">
    <property type="protein sequence ID" value="AIX28528.1"/>
    <property type="molecule type" value="Genomic_DNA"/>
</dbReference>
<keyword evidence="2" id="KW-1185">Reference proteome</keyword>
<proteinExistence type="predicted"/>
<gene>
    <name evidence="1" type="ORF">Syn7803US23_184</name>
</gene>
<dbReference type="Proteomes" id="UP000185285">
    <property type="component" value="Segment"/>
</dbReference>
<reference evidence="1 2" key="1">
    <citation type="submission" date="2013-12" db="EMBL/GenBank/DDBJ databases">
        <title>Ecological redundancy of diverse viral populations within a natural community.</title>
        <authorList>
            <person name="Gregory A.C."/>
            <person name="LaButti K."/>
            <person name="Copeland A."/>
            <person name="Woyke T."/>
            <person name="Sullivan M.B."/>
        </authorList>
    </citation>
    <scope>NUCLEOTIDE SEQUENCE [LARGE SCALE GENOMIC DNA]</scope>
    <source>
        <strain evidence="1">Syn7803US23</strain>
    </source>
</reference>